<dbReference type="PROSITE" id="PS50173">
    <property type="entry name" value="UMUC"/>
    <property type="match status" value="1"/>
</dbReference>
<comment type="function">
    <text evidence="3">Poorly processive, error-prone DNA polymerase involved in untargeted mutagenesis. Copies undamaged DNA at stalled replication forks, which arise in vivo from mismatched or misaligned primer ends. These misaligned primers can be extended by PolIV. Exhibits no 3'-5' exonuclease (proofreading) activity. May be involved in translesional synthesis, in conjunction with the beta clamp from PolIII.</text>
</comment>
<dbReference type="Proteomes" id="UP001501747">
    <property type="component" value="Unassembled WGS sequence"/>
</dbReference>
<evidence type="ECO:0000256" key="4">
    <source>
        <dbReference type="SAM" id="MobiDB-lite"/>
    </source>
</evidence>
<gene>
    <name evidence="6" type="ORF">GCM10022247_52050</name>
</gene>
<keyword evidence="7" id="KW-1185">Reference proteome</keyword>
<dbReference type="RefSeq" id="WP_344879791.1">
    <property type="nucleotide sequence ID" value="NZ_BAABAL010000018.1"/>
</dbReference>
<evidence type="ECO:0000313" key="6">
    <source>
        <dbReference type="EMBL" id="GAA4021459.1"/>
    </source>
</evidence>
<feature type="domain" description="UmuC" evidence="5">
    <location>
        <begin position="27"/>
        <end position="150"/>
    </location>
</feature>
<dbReference type="Gene3D" id="3.40.1170.60">
    <property type="match status" value="1"/>
</dbReference>
<dbReference type="InterPro" id="IPR001126">
    <property type="entry name" value="UmuC"/>
</dbReference>
<feature type="region of interest" description="Disordered" evidence="4">
    <location>
        <begin position="399"/>
        <end position="426"/>
    </location>
</feature>
<protein>
    <submittedName>
        <fullName evidence="6">DNA polymerase Y family protein</fullName>
    </submittedName>
</protein>
<accession>A0ABP7T5Q4</accession>
<evidence type="ECO:0000259" key="5">
    <source>
        <dbReference type="PROSITE" id="PS50173"/>
    </source>
</evidence>
<keyword evidence="2" id="KW-0227">DNA damage</keyword>
<name>A0ABP7T5Q4_9PSEU</name>
<dbReference type="SUPFAM" id="SSF56672">
    <property type="entry name" value="DNA/RNA polymerases"/>
    <property type="match status" value="1"/>
</dbReference>
<evidence type="ECO:0000256" key="2">
    <source>
        <dbReference type="ARBA" id="ARBA00022763"/>
    </source>
</evidence>
<dbReference type="Pfam" id="PF00817">
    <property type="entry name" value="IMS"/>
    <property type="match status" value="1"/>
</dbReference>
<evidence type="ECO:0000256" key="1">
    <source>
        <dbReference type="ARBA" id="ARBA00010945"/>
    </source>
</evidence>
<comment type="similarity">
    <text evidence="1">Belongs to the DNA polymerase type-Y family.</text>
</comment>
<dbReference type="EMBL" id="BAABAL010000018">
    <property type="protein sequence ID" value="GAA4021459.1"/>
    <property type="molecule type" value="Genomic_DNA"/>
</dbReference>
<comment type="caution">
    <text evidence="6">The sequence shown here is derived from an EMBL/GenBank/DDBJ whole genome shotgun (WGS) entry which is preliminary data.</text>
</comment>
<evidence type="ECO:0000313" key="7">
    <source>
        <dbReference type="Proteomes" id="UP001501747"/>
    </source>
</evidence>
<dbReference type="PANTHER" id="PTHR35369:SF2">
    <property type="entry name" value="BLR3025 PROTEIN"/>
    <property type="match status" value="1"/>
</dbReference>
<reference evidence="7" key="1">
    <citation type="journal article" date="2019" name="Int. J. Syst. Evol. Microbiol.">
        <title>The Global Catalogue of Microorganisms (GCM) 10K type strain sequencing project: providing services to taxonomists for standard genome sequencing and annotation.</title>
        <authorList>
            <consortium name="The Broad Institute Genomics Platform"/>
            <consortium name="The Broad Institute Genome Sequencing Center for Infectious Disease"/>
            <person name="Wu L."/>
            <person name="Ma J."/>
        </authorList>
    </citation>
    <scope>NUCLEOTIDE SEQUENCE [LARGE SCALE GENOMIC DNA]</scope>
    <source>
        <strain evidence="7">JCM 17342</strain>
    </source>
</reference>
<dbReference type="InterPro" id="IPR043502">
    <property type="entry name" value="DNA/RNA_pol_sf"/>
</dbReference>
<dbReference type="Gene3D" id="3.30.70.270">
    <property type="match status" value="1"/>
</dbReference>
<dbReference type="PANTHER" id="PTHR35369">
    <property type="entry name" value="BLR3025 PROTEIN-RELATED"/>
    <property type="match status" value="1"/>
</dbReference>
<organism evidence="6 7">
    <name type="scientific">Allokutzneria multivorans</name>
    <dbReference type="NCBI Taxonomy" id="1142134"/>
    <lineage>
        <taxon>Bacteria</taxon>
        <taxon>Bacillati</taxon>
        <taxon>Actinomycetota</taxon>
        <taxon>Actinomycetes</taxon>
        <taxon>Pseudonocardiales</taxon>
        <taxon>Pseudonocardiaceae</taxon>
        <taxon>Allokutzneria</taxon>
    </lineage>
</organism>
<dbReference type="CDD" id="cd03468">
    <property type="entry name" value="PolY_like"/>
    <property type="match status" value="1"/>
</dbReference>
<proteinExistence type="inferred from homology"/>
<sequence>MPTRLIVLWCPDWPVIAAAATAGLSAHVPLAVVAANHVLACSATARAVGVRRGQRRRQAQRACPDLELVADDPDRDARVFEPVVAAVEGLTPGVEVVRPGVLAVPARGPSRYFGGEEAVAELLVDRVAEAGVECQVGVADGLFAATLAARRGLVVPPEGSPEFLAPLGISELDQPAERLPGRAELVDLVRRLGVRTLGEFAELPAADVLNRFGAAGALAHRLASGLEERAPSRRRPPPELSVTEEFDPPVTRVDVAAFAAKAIGERLHAELARRGLACVRLGIRARTEGSTELERVWRCAEPLTAEGVRDRVRWQLDGWLRVAGDGGLDGGISVLLLDPREVIGAEALQLDLLSGEAETSVAERAGRALVRVQGLLGPDSVWRGVIGGGRGPGERVRLVPWGDPPVPERPAERPWPGAVPKPTPERLVTGPVPVVVLDGDGAEVVVDERDELTAPPRAVLTEKGPPRQVLSWSGPWPAAALVRLQVVLEPSGEGGERALLLAGDGTTWWVEGVYE</sequence>
<dbReference type="InterPro" id="IPR050356">
    <property type="entry name" value="SulA_CellDiv_inhibitor"/>
</dbReference>
<evidence type="ECO:0000256" key="3">
    <source>
        <dbReference type="ARBA" id="ARBA00025589"/>
    </source>
</evidence>
<dbReference type="InterPro" id="IPR043128">
    <property type="entry name" value="Rev_trsase/Diguanyl_cyclase"/>
</dbReference>